<dbReference type="EMBL" id="CM001218">
    <property type="protein sequence ID" value="KEH38849.1"/>
    <property type="molecule type" value="Genomic_DNA"/>
</dbReference>
<reference evidence="1 3" key="1">
    <citation type="journal article" date="2011" name="Nature">
        <title>The Medicago genome provides insight into the evolution of rhizobial symbioses.</title>
        <authorList>
            <person name="Young N.D."/>
            <person name="Debelle F."/>
            <person name="Oldroyd G.E."/>
            <person name="Geurts R."/>
            <person name="Cannon S.B."/>
            <person name="Udvardi M.K."/>
            <person name="Benedito V.A."/>
            <person name="Mayer K.F."/>
            <person name="Gouzy J."/>
            <person name="Schoof H."/>
            <person name="Van de Peer Y."/>
            <person name="Proost S."/>
            <person name="Cook D.R."/>
            <person name="Meyers B.C."/>
            <person name="Spannagl M."/>
            <person name="Cheung F."/>
            <person name="De Mita S."/>
            <person name="Krishnakumar V."/>
            <person name="Gundlach H."/>
            <person name="Zhou S."/>
            <person name="Mudge J."/>
            <person name="Bharti A.K."/>
            <person name="Murray J.D."/>
            <person name="Naoumkina M.A."/>
            <person name="Rosen B."/>
            <person name="Silverstein K.A."/>
            <person name="Tang H."/>
            <person name="Rombauts S."/>
            <person name="Zhao P.X."/>
            <person name="Zhou P."/>
            <person name="Barbe V."/>
            <person name="Bardou P."/>
            <person name="Bechner M."/>
            <person name="Bellec A."/>
            <person name="Berger A."/>
            <person name="Berges H."/>
            <person name="Bidwell S."/>
            <person name="Bisseling T."/>
            <person name="Choisne N."/>
            <person name="Couloux A."/>
            <person name="Denny R."/>
            <person name="Deshpande S."/>
            <person name="Dai X."/>
            <person name="Doyle J.J."/>
            <person name="Dudez A.M."/>
            <person name="Farmer A.D."/>
            <person name="Fouteau S."/>
            <person name="Franken C."/>
            <person name="Gibelin C."/>
            <person name="Gish J."/>
            <person name="Goldstein S."/>
            <person name="Gonzalez A.J."/>
            <person name="Green P.J."/>
            <person name="Hallab A."/>
            <person name="Hartog M."/>
            <person name="Hua A."/>
            <person name="Humphray S.J."/>
            <person name="Jeong D.H."/>
            <person name="Jing Y."/>
            <person name="Jocker A."/>
            <person name="Kenton S.M."/>
            <person name="Kim D.J."/>
            <person name="Klee K."/>
            <person name="Lai H."/>
            <person name="Lang C."/>
            <person name="Lin S."/>
            <person name="Macmil S.L."/>
            <person name="Magdelenat G."/>
            <person name="Matthews L."/>
            <person name="McCorrison J."/>
            <person name="Monaghan E.L."/>
            <person name="Mun J.H."/>
            <person name="Najar F.Z."/>
            <person name="Nicholson C."/>
            <person name="Noirot C."/>
            <person name="O'Bleness M."/>
            <person name="Paule C.R."/>
            <person name="Poulain J."/>
            <person name="Prion F."/>
            <person name="Qin B."/>
            <person name="Qu C."/>
            <person name="Retzel E.F."/>
            <person name="Riddle C."/>
            <person name="Sallet E."/>
            <person name="Samain S."/>
            <person name="Samson N."/>
            <person name="Sanders I."/>
            <person name="Saurat O."/>
            <person name="Scarpelli C."/>
            <person name="Schiex T."/>
            <person name="Segurens B."/>
            <person name="Severin A.J."/>
            <person name="Sherrier D.J."/>
            <person name="Shi R."/>
            <person name="Sims S."/>
            <person name="Singer S.R."/>
            <person name="Sinharoy S."/>
            <person name="Sterck L."/>
            <person name="Viollet A."/>
            <person name="Wang B.B."/>
            <person name="Wang K."/>
            <person name="Wang M."/>
            <person name="Wang X."/>
            <person name="Warfsmann J."/>
            <person name="Weissenbach J."/>
            <person name="White D.D."/>
            <person name="White J.D."/>
            <person name="Wiley G.B."/>
            <person name="Wincker P."/>
            <person name="Xing Y."/>
            <person name="Yang L."/>
            <person name="Yao Z."/>
            <person name="Ying F."/>
            <person name="Zhai J."/>
            <person name="Zhou L."/>
            <person name="Zuber A."/>
            <person name="Denarie J."/>
            <person name="Dixon R.A."/>
            <person name="May G.D."/>
            <person name="Schwartz D.C."/>
            <person name="Rogers J."/>
            <person name="Quetier F."/>
            <person name="Town C.D."/>
            <person name="Roe B.A."/>
        </authorList>
    </citation>
    <scope>NUCLEOTIDE SEQUENCE [LARGE SCALE GENOMIC DNA]</scope>
    <source>
        <strain evidence="1">A17</strain>
        <strain evidence="2 3">cv. Jemalong A17</strain>
    </source>
</reference>
<evidence type="ECO:0000313" key="2">
    <source>
        <dbReference type="EnsemblPlants" id="KEH38849"/>
    </source>
</evidence>
<protein>
    <submittedName>
        <fullName evidence="1 2">Uncharacterized protein</fullName>
    </submittedName>
</protein>
<evidence type="ECO:0000313" key="1">
    <source>
        <dbReference type="EMBL" id="KEH38849.1"/>
    </source>
</evidence>
<dbReference type="AlphaFoldDB" id="A0A072VA12"/>
<proteinExistence type="predicted"/>
<evidence type="ECO:0000313" key="3">
    <source>
        <dbReference type="Proteomes" id="UP000002051"/>
    </source>
</evidence>
<reference evidence="2" key="3">
    <citation type="submission" date="2015-04" db="UniProtKB">
        <authorList>
            <consortium name="EnsemblPlants"/>
        </authorList>
    </citation>
    <scope>IDENTIFICATION</scope>
    <source>
        <strain evidence="2">cv. Jemalong A17</strain>
    </source>
</reference>
<name>A0A072VA12_MEDTR</name>
<gene>
    <name evidence="1" type="ordered locus">MTR_2g083595</name>
</gene>
<dbReference type="HOGENOM" id="CLU_2641813_0_0_1"/>
<accession>A0A072VA12</accession>
<dbReference type="Proteomes" id="UP000002051">
    <property type="component" value="Chromosome 2"/>
</dbReference>
<dbReference type="EnsemblPlants" id="KEH38849">
    <property type="protein sequence ID" value="KEH38849"/>
    <property type="gene ID" value="MTR_2g083595"/>
</dbReference>
<reference evidence="1 3" key="2">
    <citation type="journal article" date="2014" name="BMC Genomics">
        <title>An improved genome release (version Mt4.0) for the model legume Medicago truncatula.</title>
        <authorList>
            <person name="Tang H."/>
            <person name="Krishnakumar V."/>
            <person name="Bidwell S."/>
            <person name="Rosen B."/>
            <person name="Chan A."/>
            <person name="Zhou S."/>
            <person name="Gentzbittel L."/>
            <person name="Childs K.L."/>
            <person name="Yandell M."/>
            <person name="Gundlach H."/>
            <person name="Mayer K.F."/>
            <person name="Schwartz D.C."/>
            <person name="Town C.D."/>
        </authorList>
    </citation>
    <scope>GENOME REANNOTATION</scope>
    <source>
        <strain evidence="1">A17</strain>
        <strain evidence="2 3">cv. Jemalong A17</strain>
    </source>
</reference>
<keyword evidence="3" id="KW-1185">Reference proteome</keyword>
<organism evidence="1 3">
    <name type="scientific">Medicago truncatula</name>
    <name type="common">Barrel medic</name>
    <name type="synonym">Medicago tribuloides</name>
    <dbReference type="NCBI Taxonomy" id="3880"/>
    <lineage>
        <taxon>Eukaryota</taxon>
        <taxon>Viridiplantae</taxon>
        <taxon>Streptophyta</taxon>
        <taxon>Embryophyta</taxon>
        <taxon>Tracheophyta</taxon>
        <taxon>Spermatophyta</taxon>
        <taxon>Magnoliopsida</taxon>
        <taxon>eudicotyledons</taxon>
        <taxon>Gunneridae</taxon>
        <taxon>Pentapetalae</taxon>
        <taxon>rosids</taxon>
        <taxon>fabids</taxon>
        <taxon>Fabales</taxon>
        <taxon>Fabaceae</taxon>
        <taxon>Papilionoideae</taxon>
        <taxon>50 kb inversion clade</taxon>
        <taxon>NPAAA clade</taxon>
        <taxon>Hologalegina</taxon>
        <taxon>IRL clade</taxon>
        <taxon>Trifolieae</taxon>
        <taxon>Medicago</taxon>
    </lineage>
</organism>
<sequence length="77" mass="8748">MPNSNKTWVNNLKVSRLVIWFVTETTGSNLLAQSWLKNGNIQSEVYGSCGYLNIHTVVHFTNGTSCKLYLLELLIHH</sequence>